<dbReference type="GO" id="GO:0003735">
    <property type="term" value="F:structural constituent of ribosome"/>
    <property type="evidence" value="ECO:0007669"/>
    <property type="project" value="InterPro"/>
</dbReference>
<dbReference type="EMBL" id="CP014585">
    <property type="protein sequence ID" value="ANZ75771.1"/>
    <property type="molecule type" value="Genomic_DNA"/>
</dbReference>
<evidence type="ECO:0000256" key="8">
    <source>
        <dbReference type="RuleBase" id="RU003905"/>
    </source>
</evidence>
<dbReference type="AlphaFoldDB" id="A0A1B2JCV3"/>
<dbReference type="NCBIfam" id="TIGR03625">
    <property type="entry name" value="L3_bact"/>
    <property type="match status" value="1"/>
</dbReference>
<dbReference type="PANTHER" id="PTHR11229:SF8">
    <property type="entry name" value="LARGE RIBOSOMAL SUBUNIT PROTEIN UL3M"/>
    <property type="match status" value="1"/>
</dbReference>
<dbReference type="PANTHER" id="PTHR11229">
    <property type="entry name" value="50S RIBOSOMAL PROTEIN L3"/>
    <property type="match status" value="1"/>
</dbReference>
<proteinExistence type="inferred from homology"/>
<reference evidence="9 10" key="1">
    <citation type="submission" date="2016-02" db="EMBL/GenBank/DDBJ databases">
        <title>Comparative genomic and transcriptomic foundation for Pichia pastoris.</title>
        <authorList>
            <person name="Love K.R."/>
            <person name="Shah K.A."/>
            <person name="Whittaker C.A."/>
            <person name="Wu J."/>
            <person name="Bartlett M.C."/>
            <person name="Ma D."/>
            <person name="Leeson R.L."/>
            <person name="Priest M."/>
            <person name="Young S.K."/>
            <person name="Love J.C."/>
        </authorList>
    </citation>
    <scope>NUCLEOTIDE SEQUENCE [LARGE SCALE GENOMIC DNA]</scope>
    <source>
        <strain evidence="9 10">ATCC 28485</strain>
    </source>
</reference>
<organism evidence="9 10">
    <name type="scientific">Komagataella pastoris</name>
    <name type="common">Yeast</name>
    <name type="synonym">Pichia pastoris</name>
    <dbReference type="NCBI Taxonomy" id="4922"/>
    <lineage>
        <taxon>Eukaryota</taxon>
        <taxon>Fungi</taxon>
        <taxon>Dikarya</taxon>
        <taxon>Ascomycota</taxon>
        <taxon>Saccharomycotina</taxon>
        <taxon>Pichiomycetes</taxon>
        <taxon>Pichiales</taxon>
        <taxon>Pichiaceae</taxon>
        <taxon>Komagataella</taxon>
    </lineage>
</organism>
<name>A0A1B2JCV3_PICPA</name>
<keyword evidence="6 8" id="KW-0687">Ribonucleoprotein</keyword>
<dbReference type="InterPro" id="IPR019927">
    <property type="entry name" value="Ribosomal_uL3_bac/org-type"/>
</dbReference>
<comment type="subcellular location">
    <subcellularLocation>
        <location evidence="1">Mitochondrion</location>
    </subcellularLocation>
</comment>
<evidence type="ECO:0000256" key="3">
    <source>
        <dbReference type="ARBA" id="ARBA00022946"/>
    </source>
</evidence>
<evidence type="ECO:0000256" key="4">
    <source>
        <dbReference type="ARBA" id="ARBA00022980"/>
    </source>
</evidence>
<sequence>MMGIFNTLKPLISQRFKAHLTSPGAIPFVETKAAILFKSPELSRLRKRLLTRPGLIGVKRGMVPYYTNEGLRIPCTVLEIDQVEVTHNKTVANDGYSAVQVGYGYKLKNQTKKMLGHFAKAQVSPKEKVVEFHVKSDDGLLPVGTLLKADHFKAGEFVDLQSISKGKGFAGVMKRWNFHGLKASHGVSKAHRSAGSTGGNQTPGRTLPGKKMAGRMGGHNVTLQNVEVVDVNAEKGYILVKGPVSGANGSYVKIQDAIKRYH</sequence>
<evidence type="ECO:0000256" key="5">
    <source>
        <dbReference type="ARBA" id="ARBA00023128"/>
    </source>
</evidence>
<dbReference type="GO" id="GO:0005762">
    <property type="term" value="C:mitochondrial large ribosomal subunit"/>
    <property type="evidence" value="ECO:0007669"/>
    <property type="project" value="TreeGrafter"/>
</dbReference>
<dbReference type="Gene3D" id="2.40.30.10">
    <property type="entry name" value="Translation factors"/>
    <property type="match status" value="1"/>
</dbReference>
<evidence type="ECO:0000313" key="10">
    <source>
        <dbReference type="Proteomes" id="UP000094565"/>
    </source>
</evidence>
<dbReference type="HAMAP" id="MF_01325_B">
    <property type="entry name" value="Ribosomal_uL3_B"/>
    <property type="match status" value="1"/>
</dbReference>
<evidence type="ECO:0000256" key="1">
    <source>
        <dbReference type="ARBA" id="ARBA00004173"/>
    </source>
</evidence>
<keyword evidence="4 8" id="KW-0689">Ribosomal protein</keyword>
<gene>
    <name evidence="9" type="primary">MRPL9</name>
    <name evidence="9" type="ORF">ATY40_BA7502124</name>
</gene>
<evidence type="ECO:0000313" key="9">
    <source>
        <dbReference type="EMBL" id="ANZ75771.1"/>
    </source>
</evidence>
<dbReference type="PROSITE" id="PS00474">
    <property type="entry name" value="RIBOSOMAL_L3"/>
    <property type="match status" value="1"/>
</dbReference>
<dbReference type="InterPro" id="IPR009000">
    <property type="entry name" value="Transl_B-barrel_sf"/>
</dbReference>
<dbReference type="Proteomes" id="UP000094565">
    <property type="component" value="Chromosome 2"/>
</dbReference>
<evidence type="ECO:0000256" key="6">
    <source>
        <dbReference type="ARBA" id="ARBA00023274"/>
    </source>
</evidence>
<keyword evidence="5" id="KW-0496">Mitochondrion</keyword>
<dbReference type="InterPro" id="IPR000597">
    <property type="entry name" value="Ribosomal_uL3"/>
</dbReference>
<evidence type="ECO:0000256" key="2">
    <source>
        <dbReference type="ARBA" id="ARBA00006540"/>
    </source>
</evidence>
<dbReference type="GO" id="GO:0006412">
    <property type="term" value="P:translation"/>
    <property type="evidence" value="ECO:0007669"/>
    <property type="project" value="InterPro"/>
</dbReference>
<keyword evidence="10" id="KW-1185">Reference proteome</keyword>
<dbReference type="OrthoDB" id="274683at2759"/>
<dbReference type="Gene3D" id="3.30.160.810">
    <property type="match status" value="1"/>
</dbReference>
<dbReference type="SUPFAM" id="SSF50447">
    <property type="entry name" value="Translation proteins"/>
    <property type="match status" value="1"/>
</dbReference>
<accession>A0A1B2JCV3</accession>
<dbReference type="FunFam" id="3.30.160.810:FF:000001">
    <property type="entry name" value="50S ribosomal protein L3"/>
    <property type="match status" value="1"/>
</dbReference>
<protein>
    <recommendedName>
        <fullName evidence="7">Large ribosomal subunit protein uL3m</fullName>
    </recommendedName>
</protein>
<dbReference type="InterPro" id="IPR019926">
    <property type="entry name" value="Ribosomal_uL3_CS"/>
</dbReference>
<keyword evidence="3" id="KW-0809">Transit peptide</keyword>
<comment type="similarity">
    <text evidence="2 8">Belongs to the universal ribosomal protein uL3 family.</text>
</comment>
<dbReference type="FunFam" id="2.40.30.10:FF:000004">
    <property type="entry name" value="50S ribosomal protein L3"/>
    <property type="match status" value="1"/>
</dbReference>
<evidence type="ECO:0000256" key="7">
    <source>
        <dbReference type="ARBA" id="ARBA00035209"/>
    </source>
</evidence>
<dbReference type="Pfam" id="PF00297">
    <property type="entry name" value="Ribosomal_L3"/>
    <property type="match status" value="1"/>
</dbReference>